<accession>A0A1I5YNE1</accession>
<sequence length="39" mass="4424">MNSVEIRIMNTSGLHARHATQFIKVLDKFHSEISVIKGD</sequence>
<evidence type="ECO:0000259" key="1">
    <source>
        <dbReference type="PROSITE" id="PS51350"/>
    </source>
</evidence>
<dbReference type="EMBL" id="FOXX01000003">
    <property type="protein sequence ID" value="SFQ45555.1"/>
    <property type="molecule type" value="Genomic_DNA"/>
</dbReference>
<dbReference type="Gene3D" id="3.30.1340.10">
    <property type="entry name" value="HPr-like"/>
    <property type="match status" value="1"/>
</dbReference>
<dbReference type="Pfam" id="PF00381">
    <property type="entry name" value="PTS-HPr"/>
    <property type="match status" value="1"/>
</dbReference>
<evidence type="ECO:0000313" key="2">
    <source>
        <dbReference type="EMBL" id="SFQ45555.1"/>
    </source>
</evidence>
<comment type="caution">
    <text evidence="2">The sequence shown here is derived from an EMBL/GenBank/DDBJ whole genome shotgun (WGS) entry which is preliminary data.</text>
</comment>
<dbReference type="Proteomes" id="UP000182762">
    <property type="component" value="Unassembled WGS sequence"/>
</dbReference>
<protein>
    <submittedName>
        <fullName evidence="2">Phosphotransferase system HPr (HPr) family</fullName>
    </submittedName>
</protein>
<gene>
    <name evidence="2" type="ORF">SAMN02745910_01433</name>
</gene>
<dbReference type="SUPFAM" id="SSF55594">
    <property type="entry name" value="HPr-like"/>
    <property type="match status" value="1"/>
</dbReference>
<dbReference type="InterPro" id="IPR035895">
    <property type="entry name" value="HPr-like_sf"/>
</dbReference>
<organism evidence="2 3">
    <name type="scientific">Priestia endophytica DSM 13796</name>
    <dbReference type="NCBI Taxonomy" id="1121089"/>
    <lineage>
        <taxon>Bacteria</taxon>
        <taxon>Bacillati</taxon>
        <taxon>Bacillota</taxon>
        <taxon>Bacilli</taxon>
        <taxon>Bacillales</taxon>
        <taxon>Bacillaceae</taxon>
        <taxon>Priestia</taxon>
    </lineage>
</organism>
<name>A0A1I5YNE1_9BACI</name>
<feature type="domain" description="HPr" evidence="1">
    <location>
        <begin position="1"/>
        <end position="39"/>
    </location>
</feature>
<dbReference type="InterPro" id="IPR000032">
    <property type="entry name" value="HPr-like"/>
</dbReference>
<proteinExistence type="predicted"/>
<reference evidence="2 3" key="1">
    <citation type="submission" date="2016-10" db="EMBL/GenBank/DDBJ databases">
        <authorList>
            <person name="Varghese N."/>
            <person name="Submissions S."/>
        </authorList>
    </citation>
    <scope>NUCLEOTIDE SEQUENCE [LARGE SCALE GENOMIC DNA]</scope>
    <source>
        <strain evidence="2 3">DSM 13796</strain>
    </source>
</reference>
<keyword evidence="3" id="KW-1185">Reference proteome</keyword>
<dbReference type="PROSITE" id="PS51350">
    <property type="entry name" value="PTS_HPR_DOM"/>
    <property type="match status" value="1"/>
</dbReference>
<evidence type="ECO:0000313" key="3">
    <source>
        <dbReference type="Proteomes" id="UP000182762"/>
    </source>
</evidence>